<keyword evidence="2" id="KW-0813">Transport</keyword>
<name>A0ABU4ILM3_9VIBR</name>
<keyword evidence="4 6" id="KW-1133">Transmembrane helix</keyword>
<feature type="transmembrane region" description="Helical" evidence="6">
    <location>
        <begin position="79"/>
        <end position="100"/>
    </location>
</feature>
<keyword evidence="3 6" id="KW-0812">Transmembrane</keyword>
<feature type="transmembrane region" description="Helical" evidence="6">
    <location>
        <begin position="47"/>
        <end position="67"/>
    </location>
</feature>
<feature type="transmembrane region" description="Helical" evidence="6">
    <location>
        <begin position="340"/>
        <end position="361"/>
    </location>
</feature>
<proteinExistence type="predicted"/>
<evidence type="ECO:0000256" key="5">
    <source>
        <dbReference type="ARBA" id="ARBA00023136"/>
    </source>
</evidence>
<sequence length="471" mass="52048">MKNEQYPPNRWHALFFLLLANFLNILDVTIVNVAIPRIYDDMGISHSQAQWISIIYLISFAAFLLPFGKCGDMYGKVRFFKMGLIAFVVTSLICAISPNIEILMFSRLFQGLASAMMVPQVLAIAVSMFPVDEKTKMFGYVGIVGSLASILGPIVGGALISLNLLSLDWRIIFAINIPIGAIAYWGAKKNLDSEVETQKQRIDWIGNSLIIFISISLIVPLIEGYSLGWQPWLLIMLAMSLPSIWGLNCWLKSPTADSSQTKLISISLYKNHIFTNQAFFMMLFGATTPGLFFVLAYYIQGVLGFSPFESGVVTLAFPLGVLISSSVLKSSPISWQRYRVVGGCFSLTIAWSMLYFTVNYVSAFDELYWVSFPLFIGGIGMGSAIIALFQSIMSNVDREDSGTASGAMQALQHIGMAIGIGIAGQIYFISLDLYEVPVLAMKNCVLYSAIMLAGFSMKSLYDLIRVDNQCH</sequence>
<feature type="transmembrane region" description="Helical" evidence="6">
    <location>
        <begin position="138"/>
        <end position="163"/>
    </location>
</feature>
<dbReference type="Proteomes" id="UP001272325">
    <property type="component" value="Unassembled WGS sequence"/>
</dbReference>
<dbReference type="EMBL" id="JAWRCN010000002">
    <property type="protein sequence ID" value="MDW6019386.1"/>
    <property type="molecule type" value="Genomic_DNA"/>
</dbReference>
<protein>
    <submittedName>
        <fullName evidence="8">MFS transporter</fullName>
    </submittedName>
</protein>
<dbReference type="SUPFAM" id="SSF103473">
    <property type="entry name" value="MFS general substrate transporter"/>
    <property type="match status" value="1"/>
</dbReference>
<feature type="transmembrane region" description="Helical" evidence="6">
    <location>
        <begin position="311"/>
        <end position="328"/>
    </location>
</feature>
<dbReference type="PROSITE" id="PS50850">
    <property type="entry name" value="MFS"/>
    <property type="match status" value="1"/>
</dbReference>
<dbReference type="InterPro" id="IPR020846">
    <property type="entry name" value="MFS_dom"/>
</dbReference>
<feature type="transmembrane region" description="Helical" evidence="6">
    <location>
        <begin position="278"/>
        <end position="299"/>
    </location>
</feature>
<dbReference type="Gene3D" id="1.20.1250.20">
    <property type="entry name" value="MFS general substrate transporter like domains"/>
    <property type="match status" value="1"/>
</dbReference>
<evidence type="ECO:0000256" key="4">
    <source>
        <dbReference type="ARBA" id="ARBA00022989"/>
    </source>
</evidence>
<feature type="transmembrane region" description="Helical" evidence="6">
    <location>
        <begin position="232"/>
        <end position="251"/>
    </location>
</feature>
<evidence type="ECO:0000256" key="1">
    <source>
        <dbReference type="ARBA" id="ARBA00004141"/>
    </source>
</evidence>
<feature type="transmembrane region" description="Helical" evidence="6">
    <location>
        <begin position="208"/>
        <end position="226"/>
    </location>
</feature>
<evidence type="ECO:0000256" key="3">
    <source>
        <dbReference type="ARBA" id="ARBA00022692"/>
    </source>
</evidence>
<dbReference type="PANTHER" id="PTHR42718">
    <property type="entry name" value="MAJOR FACILITATOR SUPERFAMILY MULTIDRUG TRANSPORTER MFSC"/>
    <property type="match status" value="1"/>
</dbReference>
<feature type="transmembrane region" description="Helical" evidence="6">
    <location>
        <begin position="436"/>
        <end position="455"/>
    </location>
</feature>
<evidence type="ECO:0000313" key="8">
    <source>
        <dbReference type="EMBL" id="MDW6019386.1"/>
    </source>
</evidence>
<keyword evidence="9" id="KW-1185">Reference proteome</keyword>
<comment type="subcellular location">
    <subcellularLocation>
        <location evidence="1">Membrane</location>
        <topology evidence="1">Multi-pass membrane protein</topology>
    </subcellularLocation>
</comment>
<dbReference type="PRINTS" id="PR01036">
    <property type="entry name" value="TCRTETB"/>
</dbReference>
<dbReference type="RefSeq" id="WP_171137132.1">
    <property type="nucleotide sequence ID" value="NZ_AP024894.1"/>
</dbReference>
<feature type="domain" description="Major facilitator superfamily (MFS) profile" evidence="7">
    <location>
        <begin position="13"/>
        <end position="461"/>
    </location>
</feature>
<feature type="transmembrane region" description="Helical" evidence="6">
    <location>
        <begin position="367"/>
        <end position="389"/>
    </location>
</feature>
<feature type="transmembrane region" description="Helical" evidence="6">
    <location>
        <begin position="169"/>
        <end position="187"/>
    </location>
</feature>
<evidence type="ECO:0000259" key="7">
    <source>
        <dbReference type="PROSITE" id="PS50850"/>
    </source>
</evidence>
<organism evidence="8 9">
    <name type="scientific">Vibrio plantisponsor</name>
    <dbReference type="NCBI Taxonomy" id="664643"/>
    <lineage>
        <taxon>Bacteria</taxon>
        <taxon>Pseudomonadati</taxon>
        <taxon>Pseudomonadota</taxon>
        <taxon>Gammaproteobacteria</taxon>
        <taxon>Vibrionales</taxon>
        <taxon>Vibrionaceae</taxon>
        <taxon>Vibrio</taxon>
    </lineage>
</organism>
<dbReference type="Gene3D" id="1.20.1720.10">
    <property type="entry name" value="Multidrug resistance protein D"/>
    <property type="match status" value="1"/>
</dbReference>
<evidence type="ECO:0000313" key="9">
    <source>
        <dbReference type="Proteomes" id="UP001272325"/>
    </source>
</evidence>
<feature type="transmembrane region" description="Helical" evidence="6">
    <location>
        <begin position="112"/>
        <end position="131"/>
    </location>
</feature>
<dbReference type="CDD" id="cd17321">
    <property type="entry name" value="MFS_MMR_MDR_like"/>
    <property type="match status" value="1"/>
</dbReference>
<dbReference type="Pfam" id="PF07690">
    <property type="entry name" value="MFS_1"/>
    <property type="match status" value="1"/>
</dbReference>
<gene>
    <name evidence="8" type="ORF">SBW85_16945</name>
</gene>
<reference evidence="8 9" key="1">
    <citation type="submission" date="2023-11" db="EMBL/GenBank/DDBJ databases">
        <title>Plant-associative lifestyle of Vibrio porteresiae and its evolutionary dynamics.</title>
        <authorList>
            <person name="Rameshkumar N."/>
            <person name="Kirti K."/>
        </authorList>
    </citation>
    <scope>NUCLEOTIDE SEQUENCE [LARGE SCALE GENOMIC DNA]</scope>
    <source>
        <strain evidence="8 9">MSSRF60</strain>
    </source>
</reference>
<dbReference type="PANTHER" id="PTHR42718:SF9">
    <property type="entry name" value="MAJOR FACILITATOR SUPERFAMILY MULTIDRUG TRANSPORTER MFSC"/>
    <property type="match status" value="1"/>
</dbReference>
<dbReference type="InterPro" id="IPR036259">
    <property type="entry name" value="MFS_trans_sf"/>
</dbReference>
<feature type="transmembrane region" description="Helical" evidence="6">
    <location>
        <begin position="410"/>
        <end position="430"/>
    </location>
</feature>
<evidence type="ECO:0000256" key="2">
    <source>
        <dbReference type="ARBA" id="ARBA00022448"/>
    </source>
</evidence>
<feature type="transmembrane region" description="Helical" evidence="6">
    <location>
        <begin position="12"/>
        <end position="35"/>
    </location>
</feature>
<keyword evidence="5 6" id="KW-0472">Membrane</keyword>
<accession>A0ABU4ILM3</accession>
<evidence type="ECO:0000256" key="6">
    <source>
        <dbReference type="SAM" id="Phobius"/>
    </source>
</evidence>
<dbReference type="InterPro" id="IPR011701">
    <property type="entry name" value="MFS"/>
</dbReference>
<comment type="caution">
    <text evidence="8">The sequence shown here is derived from an EMBL/GenBank/DDBJ whole genome shotgun (WGS) entry which is preliminary data.</text>
</comment>